<dbReference type="EMBL" id="HG725332">
    <property type="protein sequence ID" value="CDJ68046.1"/>
    <property type="molecule type" value="Genomic_DNA"/>
</dbReference>
<protein>
    <submittedName>
        <fullName evidence="2">Uncharacterized protein</fullName>
    </submittedName>
</protein>
<dbReference type="VEuPathDB" id="ToxoDB:ENH_00047940"/>
<dbReference type="AlphaFoldDB" id="U6MVS1"/>
<dbReference type="RefSeq" id="XP_013436513.1">
    <property type="nucleotide sequence ID" value="XM_013581059.1"/>
</dbReference>
<gene>
    <name evidence="2" type="ORF">ENH_00047940</name>
</gene>
<proteinExistence type="predicted"/>
<name>U6MVS1_9EIME</name>
<dbReference type="Proteomes" id="UP000030754">
    <property type="component" value="Unassembled WGS sequence"/>
</dbReference>
<organism evidence="2 3">
    <name type="scientific">Eimeria necatrix</name>
    <dbReference type="NCBI Taxonomy" id="51315"/>
    <lineage>
        <taxon>Eukaryota</taxon>
        <taxon>Sar</taxon>
        <taxon>Alveolata</taxon>
        <taxon>Apicomplexa</taxon>
        <taxon>Conoidasida</taxon>
        <taxon>Coccidia</taxon>
        <taxon>Eucoccidiorida</taxon>
        <taxon>Eimeriorina</taxon>
        <taxon>Eimeriidae</taxon>
        <taxon>Eimeria</taxon>
    </lineage>
</organism>
<evidence type="ECO:0000313" key="3">
    <source>
        <dbReference type="Proteomes" id="UP000030754"/>
    </source>
</evidence>
<reference evidence="2" key="2">
    <citation type="submission" date="2013-10" db="EMBL/GenBank/DDBJ databases">
        <authorList>
            <person name="Aslett M."/>
        </authorList>
    </citation>
    <scope>NUCLEOTIDE SEQUENCE [LARGE SCALE GENOMIC DNA]</scope>
    <source>
        <strain evidence="2">Houghton</strain>
    </source>
</reference>
<evidence type="ECO:0000256" key="1">
    <source>
        <dbReference type="SAM" id="MobiDB-lite"/>
    </source>
</evidence>
<accession>U6MVS1</accession>
<keyword evidence="3" id="KW-1185">Reference proteome</keyword>
<dbReference type="GeneID" id="25474946"/>
<feature type="region of interest" description="Disordered" evidence="1">
    <location>
        <begin position="1"/>
        <end position="33"/>
    </location>
</feature>
<sequence length="33" mass="3381">MFAAERSGSKGFGIKTGGIPSRGSVSRSHDSGR</sequence>
<evidence type="ECO:0000313" key="2">
    <source>
        <dbReference type="EMBL" id="CDJ68046.1"/>
    </source>
</evidence>
<reference evidence="2" key="1">
    <citation type="submission" date="2013-10" db="EMBL/GenBank/DDBJ databases">
        <title>Genomic analysis of the causative agents of coccidiosis in chickens.</title>
        <authorList>
            <person name="Reid A.J."/>
            <person name="Blake D."/>
            <person name="Billington K."/>
            <person name="Browne H."/>
            <person name="Dunn M."/>
            <person name="Hung S."/>
            <person name="Kawahara F."/>
            <person name="Miranda-Saavedra D."/>
            <person name="Mourier T."/>
            <person name="Nagra H."/>
            <person name="Otto T.D."/>
            <person name="Rawlings N."/>
            <person name="Sanchez A."/>
            <person name="Sanders M."/>
            <person name="Subramaniam C."/>
            <person name="Tay Y."/>
            <person name="Dear P."/>
            <person name="Doerig C."/>
            <person name="Gruber A."/>
            <person name="Parkinson J."/>
            <person name="Shirley M."/>
            <person name="Wan K.L."/>
            <person name="Berriman M."/>
            <person name="Tomley F."/>
            <person name="Pain A."/>
        </authorList>
    </citation>
    <scope>NUCLEOTIDE SEQUENCE [LARGE SCALE GENOMIC DNA]</scope>
    <source>
        <strain evidence="2">Houghton</strain>
    </source>
</reference>